<name>A0AB33Z728_HELPX</name>
<evidence type="ECO:0000313" key="3">
    <source>
        <dbReference type="Proteomes" id="UP000015893"/>
    </source>
</evidence>
<proteinExistence type="predicted"/>
<protein>
    <recommendedName>
        <fullName evidence="4">Signal peptidase II</fullName>
    </recommendedName>
</protein>
<dbReference type="Proteomes" id="UP000015893">
    <property type="component" value="Unassembled WGS sequence"/>
</dbReference>
<keyword evidence="1" id="KW-0472">Membrane</keyword>
<feature type="transmembrane region" description="Helical" evidence="1">
    <location>
        <begin position="7"/>
        <end position="24"/>
    </location>
</feature>
<keyword evidence="1" id="KW-1133">Transmembrane helix</keyword>
<evidence type="ECO:0008006" key="4">
    <source>
        <dbReference type="Google" id="ProtNLM"/>
    </source>
</evidence>
<keyword evidence="1" id="KW-0812">Transmembrane</keyword>
<sequence length="43" mass="4739">MFNLFKNGVLVICLIVLDLITIFLKDKGGGYFAPFLPSTNSAF</sequence>
<comment type="caution">
    <text evidence="2">The sequence shown here is derived from an EMBL/GenBank/DDBJ whole genome shotgun (WGS) entry which is preliminary data.</text>
</comment>
<organism evidence="2 3">
    <name type="scientific">Helicobacter pylori UM037</name>
    <dbReference type="NCBI Taxonomy" id="1321939"/>
    <lineage>
        <taxon>Bacteria</taxon>
        <taxon>Pseudomonadati</taxon>
        <taxon>Campylobacterota</taxon>
        <taxon>Epsilonproteobacteria</taxon>
        <taxon>Campylobacterales</taxon>
        <taxon>Helicobacteraceae</taxon>
        <taxon>Helicobacter</taxon>
    </lineage>
</organism>
<evidence type="ECO:0000313" key="2">
    <source>
        <dbReference type="EMBL" id="EQK94566.1"/>
    </source>
</evidence>
<evidence type="ECO:0000256" key="1">
    <source>
        <dbReference type="SAM" id="Phobius"/>
    </source>
</evidence>
<dbReference type="AlphaFoldDB" id="A0AB33Z728"/>
<gene>
    <name evidence="2" type="ORF">N198_01495</name>
</gene>
<accession>A0AB33Z728</accession>
<dbReference type="EMBL" id="AUSI01000034">
    <property type="protein sequence ID" value="EQK94566.1"/>
    <property type="molecule type" value="Genomic_DNA"/>
</dbReference>
<reference evidence="2 3" key="1">
    <citation type="journal article" date="2013" name="Genome Announc.">
        <title>Multiple genome sequences of Helicobacter pylori strains of diverse disease and antibiotic resistance backgrounds from Malaysia.</title>
        <authorList>
            <person name="Rehvathy V."/>
            <person name="Tan M.H."/>
            <person name="Gunaletchumy S.P."/>
            <person name="Teh X."/>
            <person name="Wang S."/>
            <person name="Baybayan P."/>
            <person name="Singh S."/>
            <person name="Ashby M."/>
            <person name="Kaakoush N.O."/>
            <person name="Mitchell H.M."/>
            <person name="Croft L.J."/>
            <person name="Goh K.L."/>
            <person name="Loke M.F."/>
            <person name="Vadivelu J."/>
        </authorList>
    </citation>
    <scope>NUCLEOTIDE SEQUENCE [LARGE SCALE GENOMIC DNA]</scope>
    <source>
        <strain evidence="2 3">UM037</strain>
    </source>
</reference>